<protein>
    <submittedName>
        <fullName evidence="1">Uncharacterized protein</fullName>
    </submittedName>
</protein>
<comment type="caution">
    <text evidence="1">The sequence shown here is derived from an EMBL/GenBank/DDBJ whole genome shotgun (WGS) entry which is preliminary data.</text>
</comment>
<evidence type="ECO:0000313" key="1">
    <source>
        <dbReference type="EMBL" id="CAG8962462.1"/>
    </source>
</evidence>
<gene>
    <name evidence="1" type="ORF">HYFRA_00014192</name>
</gene>
<reference evidence="1" key="1">
    <citation type="submission" date="2021-07" db="EMBL/GenBank/DDBJ databases">
        <authorList>
            <person name="Durling M."/>
        </authorList>
    </citation>
    <scope>NUCLEOTIDE SEQUENCE</scope>
</reference>
<accession>A0A9N9LDS2</accession>
<dbReference type="Proteomes" id="UP000696280">
    <property type="component" value="Unassembled WGS sequence"/>
</dbReference>
<sequence>MLWGRSTKKNSSNKSSLMISAVMKRIFRHTLYPPPPLSFPLQKEKIKEKQEIMYQHKIRQEKRREEKCSSNIIWKSRSLEVEGERWMEMDG</sequence>
<evidence type="ECO:0000313" key="2">
    <source>
        <dbReference type="Proteomes" id="UP000696280"/>
    </source>
</evidence>
<proteinExistence type="predicted"/>
<dbReference type="EMBL" id="CAJVRL010000134">
    <property type="protein sequence ID" value="CAG8962462.1"/>
    <property type="molecule type" value="Genomic_DNA"/>
</dbReference>
<organism evidence="1 2">
    <name type="scientific">Hymenoscyphus fraxineus</name>
    <dbReference type="NCBI Taxonomy" id="746836"/>
    <lineage>
        <taxon>Eukaryota</taxon>
        <taxon>Fungi</taxon>
        <taxon>Dikarya</taxon>
        <taxon>Ascomycota</taxon>
        <taxon>Pezizomycotina</taxon>
        <taxon>Leotiomycetes</taxon>
        <taxon>Helotiales</taxon>
        <taxon>Helotiaceae</taxon>
        <taxon>Hymenoscyphus</taxon>
    </lineage>
</organism>
<keyword evidence="2" id="KW-1185">Reference proteome</keyword>
<name>A0A9N9LDS2_9HELO</name>
<dbReference type="AlphaFoldDB" id="A0A9N9LDS2"/>